<name>A0ABR3GVA9_9PEZI</name>
<sequence>MASSEEGRVNVAQDSAPWKDDNLENSDQNNYKYKYHPQADHRKPPKPAPSALHSVIIPNVTLPRHLHEKYNKFGKDNY</sequence>
<evidence type="ECO:0000256" key="1">
    <source>
        <dbReference type="SAM" id="MobiDB-lite"/>
    </source>
</evidence>
<organism evidence="2 3">
    <name type="scientific">Discina gigas</name>
    <dbReference type="NCBI Taxonomy" id="1032678"/>
    <lineage>
        <taxon>Eukaryota</taxon>
        <taxon>Fungi</taxon>
        <taxon>Dikarya</taxon>
        <taxon>Ascomycota</taxon>
        <taxon>Pezizomycotina</taxon>
        <taxon>Pezizomycetes</taxon>
        <taxon>Pezizales</taxon>
        <taxon>Discinaceae</taxon>
        <taxon>Discina</taxon>
    </lineage>
</organism>
<comment type="caution">
    <text evidence="2">The sequence shown here is derived from an EMBL/GenBank/DDBJ whole genome shotgun (WGS) entry which is preliminary data.</text>
</comment>
<dbReference type="InterPro" id="IPR039965">
    <property type="entry name" value="C3H7.08c"/>
</dbReference>
<evidence type="ECO:0000313" key="3">
    <source>
        <dbReference type="Proteomes" id="UP001447188"/>
    </source>
</evidence>
<dbReference type="PANTHER" id="PTHR40466:SF1">
    <property type="entry name" value="FUNGAL PROTEIN"/>
    <property type="match status" value="1"/>
</dbReference>
<protein>
    <submittedName>
        <fullName evidence="2">Uncharacterized protein</fullName>
    </submittedName>
</protein>
<feature type="region of interest" description="Disordered" evidence="1">
    <location>
        <begin position="1"/>
        <end position="51"/>
    </location>
</feature>
<proteinExistence type="predicted"/>
<dbReference type="EMBL" id="JBBBZM010000008">
    <property type="protein sequence ID" value="KAL0639854.1"/>
    <property type="molecule type" value="Genomic_DNA"/>
</dbReference>
<dbReference type="Proteomes" id="UP001447188">
    <property type="component" value="Unassembled WGS sequence"/>
</dbReference>
<evidence type="ECO:0000313" key="2">
    <source>
        <dbReference type="EMBL" id="KAL0639854.1"/>
    </source>
</evidence>
<reference evidence="2 3" key="1">
    <citation type="submission" date="2024-02" db="EMBL/GenBank/DDBJ databases">
        <title>Discinaceae phylogenomics.</title>
        <authorList>
            <person name="Dirks A.C."/>
            <person name="James T.Y."/>
        </authorList>
    </citation>
    <scope>NUCLEOTIDE SEQUENCE [LARGE SCALE GENOMIC DNA]</scope>
    <source>
        <strain evidence="2 3">ACD0624</strain>
    </source>
</reference>
<dbReference type="PANTHER" id="PTHR40466">
    <property type="entry name" value="EXPRESSED PROTEIN"/>
    <property type="match status" value="1"/>
</dbReference>
<accession>A0ABR3GVA9</accession>
<gene>
    <name evidence="2" type="ORF">Q9L58_001171</name>
</gene>
<keyword evidence="3" id="KW-1185">Reference proteome</keyword>